<dbReference type="VEuPathDB" id="FungiDB:LCOR_05578.1"/>
<sequence>MESKPETTEQEKIEYEIDEKKQEELYEKGDQIAVKDDEPIGHVIVEEWQFTWRASVVGSLLGCLIAASNTYLGLKIGWTFGASMFGAIFSFAILKPLSRALPIWLGGGYFGAKENVTAQSAATTAGGLSAGFVAGVPALYKLGLMSTPSGDAAALTLFTISAAFYGLFFAVPLRRHFVINQDLPFPTPRATAVTIISLHNSVSGEREAMKKAKVMAVFFFGAFIWTLIAYWVPFFEKIHILFWIGYSTGYTNMISADMDFGWVFSFDWPFFGAGLMTPGSTVISFFVSSVFVWGIIGPVMVSKGAWIGVGGFTDEGDTVQQFFLWPGIALMVLSSITELLVRYKLLWRALKGGATEIYSGIQYTGNTLSRLIRRDKSDQAEKPEPRPSPGDIYLPHELVPTYWWAGGVFLSIIFTCAIMGEFFGMPVYQSIVAIIIAFILSFVGIQASGETDINPTGAIGKMTQLIFAGMPAPDVNQLQKNNLMAGTISASAASQAVDMVGDLKTGQIVGASPRSQFLAQAVASVPAIGIAVGLFILFAEAYPCVISQELDTTDCPFKLVAVMAWLQVARLLTGAAEPLSKGAIIVTAVCVAVGVIMPLIRFFVVPEKYRRFFPSMAAIGISMINPDPSIPFVMLIGWTVGKIWKWRWPKNYDDYMYSCAGGLIAGQGISALLKAVFQIAQIPGDAFVGSCPYGDVANCP</sequence>
<dbReference type="GO" id="GO:0000329">
    <property type="term" value="C:fungal-type vacuole membrane"/>
    <property type="evidence" value="ECO:0007669"/>
    <property type="project" value="TreeGrafter"/>
</dbReference>
<keyword evidence="9" id="KW-1185">Reference proteome</keyword>
<dbReference type="GO" id="GO:0035673">
    <property type="term" value="F:oligopeptide transmembrane transporter activity"/>
    <property type="evidence" value="ECO:0007669"/>
    <property type="project" value="InterPro"/>
</dbReference>
<evidence type="ECO:0000256" key="5">
    <source>
        <dbReference type="ARBA" id="ARBA00022989"/>
    </source>
</evidence>
<feature type="transmembrane region" description="Helical" evidence="7">
    <location>
        <begin position="426"/>
        <end position="445"/>
    </location>
</feature>
<comment type="subcellular location">
    <subcellularLocation>
        <location evidence="1">Membrane</location>
        <topology evidence="1">Multi-pass membrane protein</topology>
    </subcellularLocation>
</comment>
<evidence type="ECO:0000256" key="7">
    <source>
        <dbReference type="SAM" id="Phobius"/>
    </source>
</evidence>
<feature type="transmembrane region" description="Helical" evidence="7">
    <location>
        <begin position="616"/>
        <end position="640"/>
    </location>
</feature>
<dbReference type="Proteomes" id="UP000027586">
    <property type="component" value="Unassembled WGS sequence"/>
</dbReference>
<dbReference type="InterPro" id="IPR045035">
    <property type="entry name" value="YSL-like"/>
</dbReference>
<comment type="similarity">
    <text evidence="2">Belongs to the oligopeptide OPT transporter family.</text>
</comment>
<feature type="transmembrane region" description="Helical" evidence="7">
    <location>
        <begin position="402"/>
        <end position="420"/>
    </location>
</feature>
<name>A0A068RWC0_9FUNG</name>
<dbReference type="PANTHER" id="PTHR31645">
    <property type="entry name" value="OLIGOPEPTIDE TRANSPORTER YGL114W-RELATED"/>
    <property type="match status" value="1"/>
</dbReference>
<evidence type="ECO:0000256" key="1">
    <source>
        <dbReference type="ARBA" id="ARBA00004141"/>
    </source>
</evidence>
<feature type="transmembrane region" description="Helical" evidence="7">
    <location>
        <begin position="152"/>
        <end position="171"/>
    </location>
</feature>
<accession>A0A068RWC0</accession>
<dbReference type="PANTHER" id="PTHR31645:SF3">
    <property type="entry name" value="OLIGOPEPTIDE TRANSPORTER"/>
    <property type="match status" value="1"/>
</dbReference>
<keyword evidence="5 7" id="KW-1133">Transmembrane helix</keyword>
<feature type="transmembrane region" description="Helical" evidence="7">
    <location>
        <begin position="78"/>
        <end position="97"/>
    </location>
</feature>
<keyword evidence="4 7" id="KW-0812">Transmembrane</keyword>
<dbReference type="InterPro" id="IPR004813">
    <property type="entry name" value="OPT"/>
</dbReference>
<evidence type="ECO:0000256" key="3">
    <source>
        <dbReference type="ARBA" id="ARBA00022448"/>
    </source>
</evidence>
<evidence type="ECO:0000313" key="8">
    <source>
        <dbReference type="EMBL" id="CDH54319.1"/>
    </source>
</evidence>
<dbReference type="AlphaFoldDB" id="A0A068RWC0"/>
<organism evidence="8 9">
    <name type="scientific">Lichtheimia corymbifera JMRC:FSU:9682</name>
    <dbReference type="NCBI Taxonomy" id="1263082"/>
    <lineage>
        <taxon>Eukaryota</taxon>
        <taxon>Fungi</taxon>
        <taxon>Fungi incertae sedis</taxon>
        <taxon>Mucoromycota</taxon>
        <taxon>Mucoromycotina</taxon>
        <taxon>Mucoromycetes</taxon>
        <taxon>Mucorales</taxon>
        <taxon>Lichtheimiaceae</taxon>
        <taxon>Lichtheimia</taxon>
    </lineage>
</organism>
<feature type="transmembrane region" description="Helical" evidence="7">
    <location>
        <begin position="583"/>
        <end position="604"/>
    </location>
</feature>
<feature type="transmembrane region" description="Helical" evidence="7">
    <location>
        <begin position="517"/>
        <end position="539"/>
    </location>
</feature>
<feature type="transmembrane region" description="Helical" evidence="7">
    <location>
        <begin position="214"/>
        <end position="232"/>
    </location>
</feature>
<keyword evidence="3" id="KW-0813">Transport</keyword>
<proteinExistence type="inferred from homology"/>
<reference evidence="8" key="1">
    <citation type="submission" date="2013-08" db="EMBL/GenBank/DDBJ databases">
        <title>Gene expansion shapes genome architecture in the human pathogen Lichtheimia corymbifera: an evolutionary genomics analysis in the ancient terrestrial Mucorales (Mucoromycotina).</title>
        <authorList>
            <person name="Schwartze V.U."/>
            <person name="Winter S."/>
            <person name="Shelest E."/>
            <person name="Marcet-Houben M."/>
            <person name="Horn F."/>
            <person name="Wehner S."/>
            <person name="Hoffmann K."/>
            <person name="Riege K."/>
            <person name="Sammeth M."/>
            <person name="Nowrousian M."/>
            <person name="Valiante V."/>
            <person name="Linde J."/>
            <person name="Jacobsen I.D."/>
            <person name="Marz M."/>
            <person name="Brakhage A.A."/>
            <person name="Gabaldon T."/>
            <person name="Bocker S."/>
            <person name="Voigt K."/>
        </authorList>
    </citation>
    <scope>NUCLEOTIDE SEQUENCE [LARGE SCALE GENOMIC DNA]</scope>
    <source>
        <strain evidence="8">FSU 9682</strain>
    </source>
</reference>
<dbReference type="STRING" id="1263082.A0A068RWC0"/>
<evidence type="ECO:0000313" key="9">
    <source>
        <dbReference type="Proteomes" id="UP000027586"/>
    </source>
</evidence>
<feature type="transmembrane region" description="Helical" evidence="7">
    <location>
        <begin position="268"/>
        <end position="296"/>
    </location>
</feature>
<dbReference type="OrthoDB" id="77405at2759"/>
<evidence type="ECO:0000256" key="6">
    <source>
        <dbReference type="ARBA" id="ARBA00023136"/>
    </source>
</evidence>
<comment type="caution">
    <text evidence="8">The sequence shown here is derived from an EMBL/GenBank/DDBJ whole genome shotgun (WGS) entry which is preliminary data.</text>
</comment>
<gene>
    <name evidence="8" type="ORF">LCOR_05578.1</name>
</gene>
<feature type="transmembrane region" description="Helical" evidence="7">
    <location>
        <begin position="322"/>
        <end position="341"/>
    </location>
</feature>
<keyword evidence="6 7" id="KW-0472">Membrane</keyword>
<protein>
    <submittedName>
        <fullName evidence="8">Oligopeptide transporter</fullName>
    </submittedName>
</protein>
<dbReference type="Pfam" id="PF03169">
    <property type="entry name" value="OPT"/>
    <property type="match status" value="1"/>
</dbReference>
<evidence type="ECO:0000256" key="2">
    <source>
        <dbReference type="ARBA" id="ARBA00008807"/>
    </source>
</evidence>
<evidence type="ECO:0000256" key="4">
    <source>
        <dbReference type="ARBA" id="ARBA00022692"/>
    </source>
</evidence>
<dbReference type="NCBIfam" id="TIGR00728">
    <property type="entry name" value="OPT_sfam"/>
    <property type="match status" value="1"/>
</dbReference>
<dbReference type="EMBL" id="CBTN010000022">
    <property type="protein sequence ID" value="CDH54319.1"/>
    <property type="molecule type" value="Genomic_DNA"/>
</dbReference>